<keyword evidence="2" id="KW-1185">Reference proteome</keyword>
<dbReference type="InterPro" id="IPR036412">
    <property type="entry name" value="HAD-like_sf"/>
</dbReference>
<protein>
    <submittedName>
        <fullName evidence="1">3-deoxy-D-manno-octulosonate 8-phosphate phosphatase</fullName>
    </submittedName>
</protein>
<reference evidence="1 2" key="1">
    <citation type="journal article" date="2021" name="ACS Chem. Biol.">
        <title>Genomic-Led Discovery of a Novel Glycopeptide Antibiotic by Nonomuraea coxensis DSM 45129.</title>
        <authorList>
            <person name="Yushchuk O."/>
            <person name="Vior N.M."/>
            <person name="Andreo-Vidal A."/>
            <person name="Berini F."/>
            <person name="Ruckert C."/>
            <person name="Busche T."/>
            <person name="Binda E."/>
            <person name="Kalinowski J."/>
            <person name="Truman A.W."/>
            <person name="Marinelli F."/>
        </authorList>
    </citation>
    <scope>NUCLEOTIDE SEQUENCE [LARGE SCALE GENOMIC DNA]</scope>
    <source>
        <strain evidence="1 2">DSM 45129</strain>
    </source>
</reference>
<sequence>MHSLLPGGREEPGIVRGELRDQRFQLPAGVTEVSLDEVAAVGDNPNDFDVIAAAGLGVAVGDGHPGVGAAAGTVVRACADGAVADVVGLAFRANGWCGDP</sequence>
<dbReference type="SUPFAM" id="SSF56784">
    <property type="entry name" value="HAD-like"/>
    <property type="match status" value="1"/>
</dbReference>
<dbReference type="RefSeq" id="WP_211212488.1">
    <property type="nucleotide sequence ID" value="NZ_CP068985.1"/>
</dbReference>
<dbReference type="EMBL" id="CP068985">
    <property type="protein sequence ID" value="QYC42147.1"/>
    <property type="molecule type" value="Genomic_DNA"/>
</dbReference>
<accession>A0ABX8U682</accession>
<dbReference type="Gene3D" id="3.40.50.1000">
    <property type="entry name" value="HAD superfamily/HAD-like"/>
    <property type="match status" value="1"/>
</dbReference>
<evidence type="ECO:0000313" key="1">
    <source>
        <dbReference type="EMBL" id="QYC42147.1"/>
    </source>
</evidence>
<dbReference type="Pfam" id="PF08282">
    <property type="entry name" value="Hydrolase_3"/>
    <property type="match status" value="1"/>
</dbReference>
<gene>
    <name evidence="1" type="ORF">Nocox_22715</name>
</gene>
<organism evidence="1 2">
    <name type="scientific">Nonomuraea coxensis DSM 45129</name>
    <dbReference type="NCBI Taxonomy" id="1122611"/>
    <lineage>
        <taxon>Bacteria</taxon>
        <taxon>Bacillati</taxon>
        <taxon>Actinomycetota</taxon>
        <taxon>Actinomycetes</taxon>
        <taxon>Streptosporangiales</taxon>
        <taxon>Streptosporangiaceae</taxon>
        <taxon>Nonomuraea</taxon>
    </lineage>
</organism>
<proteinExistence type="predicted"/>
<evidence type="ECO:0000313" key="2">
    <source>
        <dbReference type="Proteomes" id="UP000824681"/>
    </source>
</evidence>
<name>A0ABX8U682_9ACTN</name>
<dbReference type="InterPro" id="IPR023214">
    <property type="entry name" value="HAD_sf"/>
</dbReference>
<dbReference type="Proteomes" id="UP000824681">
    <property type="component" value="Chromosome"/>
</dbReference>